<organism evidence="1 2">
    <name type="scientific">Colletotrichum orchidophilum</name>
    <dbReference type="NCBI Taxonomy" id="1209926"/>
    <lineage>
        <taxon>Eukaryota</taxon>
        <taxon>Fungi</taxon>
        <taxon>Dikarya</taxon>
        <taxon>Ascomycota</taxon>
        <taxon>Pezizomycotina</taxon>
        <taxon>Sordariomycetes</taxon>
        <taxon>Hypocreomycetidae</taxon>
        <taxon>Glomerellales</taxon>
        <taxon>Glomerellaceae</taxon>
        <taxon>Colletotrichum</taxon>
    </lineage>
</organism>
<evidence type="ECO:0000313" key="1">
    <source>
        <dbReference type="EMBL" id="OHE95497.1"/>
    </source>
</evidence>
<dbReference type="SUPFAM" id="SSF53649">
    <property type="entry name" value="Alkaline phosphatase-like"/>
    <property type="match status" value="1"/>
</dbReference>
<dbReference type="InterPro" id="IPR017850">
    <property type="entry name" value="Alkaline_phosphatase_core_sf"/>
</dbReference>
<dbReference type="AlphaFoldDB" id="A0A1G4B2A2"/>
<dbReference type="EMBL" id="MJBS01000082">
    <property type="protein sequence ID" value="OHE95497.1"/>
    <property type="molecule type" value="Genomic_DNA"/>
</dbReference>
<dbReference type="Gene3D" id="3.40.720.10">
    <property type="entry name" value="Alkaline Phosphatase, subunit A"/>
    <property type="match status" value="1"/>
</dbReference>
<gene>
    <name evidence="1" type="ORF">CORC01_09230</name>
</gene>
<name>A0A1G4B2A2_9PEZI</name>
<proteinExistence type="predicted"/>
<evidence type="ECO:0000313" key="2">
    <source>
        <dbReference type="Proteomes" id="UP000176998"/>
    </source>
</evidence>
<dbReference type="STRING" id="1209926.A0A1G4B2A2"/>
<dbReference type="OrthoDB" id="103349at2759"/>
<reference evidence="1 2" key="1">
    <citation type="submission" date="2016-09" db="EMBL/GenBank/DDBJ databases">
        <authorList>
            <person name="Capua I."/>
            <person name="De Benedictis P."/>
            <person name="Joannis T."/>
            <person name="Lombin L.H."/>
            <person name="Cattoli G."/>
        </authorList>
    </citation>
    <scope>NUCLEOTIDE SEQUENCE [LARGE SCALE GENOMIC DNA]</scope>
    <source>
        <strain evidence="1 2">IMI 309357</strain>
    </source>
</reference>
<accession>A0A1G4B2A2</accession>
<dbReference type="GeneID" id="34562369"/>
<dbReference type="Proteomes" id="UP000176998">
    <property type="component" value="Unassembled WGS sequence"/>
</dbReference>
<sequence length="296" mass="32988">MLDHLRYDSLGCNGNEVSPSCISPIHTPNQSALRITAVKISNLSLHAFPLQHVHRQLAARLGSPFPQGPHQAVEPNLFRPLKMKGGYHVACQASHGDRFASTVTKPSLNEYGFLKTPAFAPRFAGRNRADPEDKKGYLEEAVEKPYFSMYGRSHMGKPTSPQDKTGYEPRYMQLSRERYGAHRATPKIWAEVMETYYSVISLFNDQFRHVVERTRALGALALDRDALVHRPRRIGGLVPTLFPFAGVGEYSPHCGVSLADILTLEGRDAESGGVKKHKEFAFLEGGFLTSEEPLLE</sequence>
<comment type="caution">
    <text evidence="1">The sequence shown here is derived from an EMBL/GenBank/DDBJ whole genome shotgun (WGS) entry which is preliminary data.</text>
</comment>
<dbReference type="RefSeq" id="XP_022472659.1">
    <property type="nucleotide sequence ID" value="XM_022620859.1"/>
</dbReference>
<protein>
    <submittedName>
        <fullName evidence="1">Sulfatase</fullName>
    </submittedName>
</protein>
<keyword evidence="2" id="KW-1185">Reference proteome</keyword>